<dbReference type="AlphaFoldDB" id="A0A5J5I5G2"/>
<comment type="similarity">
    <text evidence="1">Belongs to the UPF0162 family.</text>
</comment>
<comment type="caution">
    <text evidence="4">The sequence shown here is derived from an EMBL/GenBank/DDBJ whole genome shotgun (WGS) entry which is preliminary data.</text>
</comment>
<evidence type="ECO:0000313" key="3">
    <source>
        <dbReference type="EMBL" id="KAA9018129.1"/>
    </source>
</evidence>
<proteinExistence type="inferred from homology"/>
<gene>
    <name evidence="4" type="ORF">F4U95_08355</name>
    <name evidence="3" type="ORF">F4U96_08405</name>
</gene>
<keyword evidence="6" id="KW-1185">Reference proteome</keyword>
<dbReference type="PANTHER" id="PTHR31350">
    <property type="entry name" value="SI:DKEY-261L7.2"/>
    <property type="match status" value="1"/>
</dbReference>
<evidence type="ECO:0000313" key="5">
    <source>
        <dbReference type="Proteomes" id="UP000325933"/>
    </source>
</evidence>
<protein>
    <recommendedName>
        <fullName evidence="2">Protein SirB1 N-terminal domain-containing protein</fullName>
    </recommendedName>
</protein>
<evidence type="ECO:0000259" key="2">
    <source>
        <dbReference type="Pfam" id="PF13369"/>
    </source>
</evidence>
<dbReference type="Pfam" id="PF13369">
    <property type="entry name" value="Transglut_core2"/>
    <property type="match status" value="1"/>
</dbReference>
<dbReference type="Gene3D" id="1.25.40.10">
    <property type="entry name" value="Tetratricopeptide repeat domain"/>
    <property type="match status" value="1"/>
</dbReference>
<dbReference type="Proteomes" id="UP000326364">
    <property type="component" value="Unassembled WGS sequence"/>
</dbReference>
<evidence type="ECO:0000313" key="4">
    <source>
        <dbReference type="EMBL" id="KAA9030765.1"/>
    </source>
</evidence>
<evidence type="ECO:0000313" key="6">
    <source>
        <dbReference type="Proteomes" id="UP000326364"/>
    </source>
</evidence>
<dbReference type="Proteomes" id="UP000325933">
    <property type="component" value="Unassembled WGS sequence"/>
</dbReference>
<reference evidence="5 6" key="1">
    <citation type="submission" date="2019-09" db="EMBL/GenBank/DDBJ databases">
        <authorList>
            <person name="Feng G."/>
        </authorList>
    </citation>
    <scope>NUCLEOTIDE SEQUENCE [LARGE SCALE GENOMIC DNA]</scope>
    <source>
        <strain evidence="4 5">KACC 19283</strain>
        <strain evidence="3 6">KACC 19284</strain>
    </source>
</reference>
<dbReference type="InterPro" id="IPR011990">
    <property type="entry name" value="TPR-like_helical_dom_sf"/>
</dbReference>
<dbReference type="EMBL" id="VYQA01000005">
    <property type="protein sequence ID" value="KAA9030765.1"/>
    <property type="molecule type" value="Genomic_DNA"/>
</dbReference>
<dbReference type="RefSeq" id="WP_150425324.1">
    <property type="nucleotide sequence ID" value="NZ_VYQA01000005.1"/>
</dbReference>
<accession>A0A5J5I5G2</accession>
<dbReference type="Pfam" id="PF14559">
    <property type="entry name" value="TPR_19"/>
    <property type="match status" value="1"/>
</dbReference>
<dbReference type="EMBL" id="VYQB01000005">
    <property type="protein sequence ID" value="KAA9018129.1"/>
    <property type="molecule type" value="Genomic_DNA"/>
</dbReference>
<dbReference type="PANTHER" id="PTHR31350:SF21">
    <property type="entry name" value="F-BOX ONLY PROTEIN 21"/>
    <property type="match status" value="1"/>
</dbReference>
<sequence length="284" mass="30854">MTSLAETIGYIGLLEDEDIELDSAALALSSLDHEGRDIEPYLDQLRHISEAVEAACEQRLDEDLASGEAQGALLAEVIGETLGFAGDRDSYDAPLNADMIRVLDRRRGLPVSLSILYVAAARRMGWRSDALNTPSHVLVSIGPEGAPALIDPFNGGRLVTPEQLLALLEQVSGAGGWPSEVHVAPMSNRMTLVRLLLNQASRAEQAGDTIRAKALYERMTVMAPDHDAGWWELARLQLVHREVDAARASLGAMLEVTRDTERRAHIHAALVQLTTGGGSKKQRR</sequence>
<organism evidence="4 5">
    <name type="scientific">Sphingobium limneticum</name>
    <dbReference type="NCBI Taxonomy" id="1007511"/>
    <lineage>
        <taxon>Bacteria</taxon>
        <taxon>Pseudomonadati</taxon>
        <taxon>Pseudomonadota</taxon>
        <taxon>Alphaproteobacteria</taxon>
        <taxon>Sphingomonadales</taxon>
        <taxon>Sphingomonadaceae</taxon>
        <taxon>Sphingobium</taxon>
    </lineage>
</organism>
<name>A0A5J5I5G2_9SPHN</name>
<evidence type="ECO:0000256" key="1">
    <source>
        <dbReference type="ARBA" id="ARBA00007100"/>
    </source>
</evidence>
<feature type="domain" description="Protein SirB1 N-terminal" evidence="2">
    <location>
        <begin position="41"/>
        <end position="196"/>
    </location>
</feature>
<dbReference type="InterPro" id="IPR032698">
    <property type="entry name" value="SirB1_N"/>
</dbReference>